<organism evidence="1">
    <name type="scientific">uncultured Caudovirales phage</name>
    <dbReference type="NCBI Taxonomy" id="2100421"/>
    <lineage>
        <taxon>Viruses</taxon>
        <taxon>Duplodnaviria</taxon>
        <taxon>Heunggongvirae</taxon>
        <taxon>Uroviricota</taxon>
        <taxon>Caudoviricetes</taxon>
        <taxon>Peduoviridae</taxon>
        <taxon>Maltschvirus</taxon>
        <taxon>Maltschvirus maltsch</taxon>
    </lineage>
</organism>
<name>A0A6J5MYV4_9CAUD</name>
<dbReference type="EMBL" id="LR796555">
    <property type="protein sequence ID" value="CAB4151622.1"/>
    <property type="molecule type" value="Genomic_DNA"/>
</dbReference>
<gene>
    <name evidence="1" type="ORF">UFOVP591_27</name>
</gene>
<protein>
    <submittedName>
        <fullName evidence="1">Uncharacterized protein</fullName>
    </submittedName>
</protein>
<reference evidence="1" key="1">
    <citation type="submission" date="2020-04" db="EMBL/GenBank/DDBJ databases">
        <authorList>
            <person name="Chiriac C."/>
            <person name="Salcher M."/>
            <person name="Ghai R."/>
            <person name="Kavagutti S V."/>
        </authorList>
    </citation>
    <scope>NUCLEOTIDE SEQUENCE</scope>
</reference>
<sequence>MTIRSISSLGACHPKYPIKQLRKVLEQCGKVQGEIPIRWLDLFFNERNSKNVTSLMSLPFRKTLMPAIINGPGLNNNRVQPHEITYGYNQASLVKEIEKKGKFLLKFEARVKTIKKIADKSTTKQMDLVAINPWLEHGKVSDLAMANLSSIIWQYFLQARIIDNPRGGSPFVVPKYYRELHGFNPDKNLWSNDLDGEDFFAGSLVDYYNNAVKNDVAYCFAWDVTQNGMSGKEPAWLPPQKRTYWPTSREFRVYEKWIEGVDATSPLDAQDTKGLKVQPSNDGKKQDFVWKLGDGKNSATILFPKKHKVKFKSVKIVKNGKVICKPTFRGFYKEDKSNRQIWDCIGKHTSSFPDNCVIQADGMAWIIEKAAFRVD</sequence>
<proteinExistence type="predicted"/>
<evidence type="ECO:0000313" key="1">
    <source>
        <dbReference type="EMBL" id="CAB4151622.1"/>
    </source>
</evidence>
<accession>A0A6J5MYV4</accession>